<evidence type="ECO:0000259" key="3">
    <source>
        <dbReference type="Pfam" id="PF20041"/>
    </source>
</evidence>
<evidence type="ECO:0000313" key="4">
    <source>
        <dbReference type="EMBL" id="MBE9668258.1"/>
    </source>
</evidence>
<accession>A0ABR9XLI9</accession>
<feature type="compositionally biased region" description="Polar residues" evidence="1">
    <location>
        <begin position="1033"/>
        <end position="1053"/>
    </location>
</feature>
<dbReference type="RefSeq" id="WP_194107672.1">
    <property type="nucleotide sequence ID" value="NZ_JADFFM010000002.1"/>
</dbReference>
<feature type="signal peptide" evidence="2">
    <location>
        <begin position="1"/>
        <end position="37"/>
    </location>
</feature>
<dbReference type="Pfam" id="PF20041">
    <property type="entry name" value="DUF6443"/>
    <property type="match status" value="1"/>
</dbReference>
<dbReference type="InterPro" id="IPR045619">
    <property type="entry name" value="DUF6443"/>
</dbReference>
<evidence type="ECO:0000256" key="2">
    <source>
        <dbReference type="SAM" id="SignalP"/>
    </source>
</evidence>
<sequence>MRTNLYHIYGKKPKAQSPRLLTSCLLFALCFPLSALKAQTYLTTNTLSGTQTAGEYYHNTSITLSPGFNFTAASGHSLHLYIGSPDCLPLNTSLSTNQNYISTLVSRIAGITDNSGLNSRGTCEVMQSIQYFDGLGRPVQTVTVKGNPTADADLIQPFGYDQFDREDKKYLLYTTPTGSPGSYRSNALTSGAGLFNFYNPTGSGTSGNQQGNSITVIPTPYAQSLFEASTLNRITEQGTPGDTWQPASSRTTTGGRTIVMEYGLNVASEVLQWEINSTGATASTSYPASKLQKTIRKDENWVSGKTGTTEEFKDLQDHVILKRVWESESISRSTYYIYDDLNNIAYVIPPGFTATSFAETDAAFNSFVYAYKYDDRNRPIKKKLPGKGWQYLVYNKLDQVVATQDANQRHKTNQDWTIAKYDALGRVVVTGIYNYGANADQDYYSSVKTNVDAVTTLWETPTGTSSNYGYDNSSFPANISQVLTVNYYDNYNFAGTNPYTYGSASSMTKGFLTGTLTNVLGTTDMLWDVHYYNDKGQNIKTFAQHYLAGMQSIYNYDEISNTYDFTNAIISTDRKHYSKNSGNTAAVLALTVDNAYDYDHMGRKVKTWEQINGGTNILLSKIDYNEIGQLKTKYLHSVDNGTTFLQHLDYTYNERGWLRTANSSSNLFNLEMQYNSPSTGRQFNGNIAAQVWTTSGQSQKTFTYSYDPLNRLTDGVSSDNYKETGITYDPMGNITALQRYWNNTLIDNLAYNYSSTNQVQSIADASSDIGPNGYKAGTYTYAYDNNGNMVTDNSKGLTVTYNLLNLPQTNTLASGTINYTYDAIGNKLRKVSGGTTTDYISGIQYESGIISFVHTEEGRVLNLTGTPNYEYSLSDHLGNNRVNFDSQHGGSTPTQTNDYMPFGMAIQGSVVTSPPNNYLYNKKELQDGLSQYDYGARFYDPVIGRWTTPDPLAEVSRRFSPYSYGYNNPVRVIDPDGMLAKFSFATGGYAEGNYNNDMTTQDGFGRNKYDENGQYIPPIDRGKIDWSALAAQQYQTEGNSEEGQNSNVTTDKNQTAKEGDKPASNVGPKPKATPDSKSKANWIEKAGTYLWGATFPAVILAKQHGSLGATGEQFGTGTLIMGVAIDIIGVNNYYKGAKNSVNPNIARKNTIFALGGEIFPPIGISYFTAGQIYPGGTEGWLADWHHVIFPNQTSYPRHQDIQEQQKNENK</sequence>
<feature type="domain" description="DUF6443" evidence="3">
    <location>
        <begin position="111"/>
        <end position="253"/>
    </location>
</feature>
<keyword evidence="5" id="KW-1185">Reference proteome</keyword>
<keyword evidence="2" id="KW-0732">Signal</keyword>
<organism evidence="4 5">
    <name type="scientific">Mucilaginibacter boryungensis</name>
    <dbReference type="NCBI Taxonomy" id="768480"/>
    <lineage>
        <taxon>Bacteria</taxon>
        <taxon>Pseudomonadati</taxon>
        <taxon>Bacteroidota</taxon>
        <taxon>Sphingobacteriia</taxon>
        <taxon>Sphingobacteriales</taxon>
        <taxon>Sphingobacteriaceae</taxon>
        <taxon>Mucilaginibacter</taxon>
    </lineage>
</organism>
<dbReference type="PANTHER" id="PTHR32305">
    <property type="match status" value="1"/>
</dbReference>
<dbReference type="Gene3D" id="2.180.10.10">
    <property type="entry name" value="RHS repeat-associated core"/>
    <property type="match status" value="1"/>
</dbReference>
<feature type="region of interest" description="Disordered" evidence="1">
    <location>
        <begin position="1033"/>
        <end position="1078"/>
    </location>
</feature>
<dbReference type="Proteomes" id="UP000632774">
    <property type="component" value="Unassembled WGS sequence"/>
</dbReference>
<comment type="caution">
    <text evidence="4">The sequence shown here is derived from an EMBL/GenBank/DDBJ whole genome shotgun (WGS) entry which is preliminary data.</text>
</comment>
<dbReference type="InterPro" id="IPR050708">
    <property type="entry name" value="T6SS_VgrG/RHS"/>
</dbReference>
<protein>
    <submittedName>
        <fullName evidence="4">RHS repeat-associated core domain-containing protein</fullName>
    </submittedName>
</protein>
<dbReference type="PANTHER" id="PTHR32305:SF15">
    <property type="entry name" value="PROTEIN RHSA-RELATED"/>
    <property type="match status" value="1"/>
</dbReference>
<evidence type="ECO:0000256" key="1">
    <source>
        <dbReference type="SAM" id="MobiDB-lite"/>
    </source>
</evidence>
<gene>
    <name evidence="4" type="ORF">IRJ18_17945</name>
</gene>
<feature type="chain" id="PRO_5045990740" evidence="2">
    <location>
        <begin position="38"/>
        <end position="1210"/>
    </location>
</feature>
<name>A0ABR9XLI9_9SPHI</name>
<reference evidence="4 5" key="1">
    <citation type="submission" date="2020-10" db="EMBL/GenBank/DDBJ databases">
        <title>Mucilaginibacter mali sp. nov., isolated from rhizosphere soil of apple orchard.</title>
        <authorList>
            <person name="Lee J.-S."/>
            <person name="Kim H.S."/>
            <person name="Kim J.-S."/>
        </authorList>
    </citation>
    <scope>NUCLEOTIDE SEQUENCE [LARGE SCALE GENOMIC DNA]</scope>
    <source>
        <strain evidence="4 5">KCTC 23157</strain>
    </source>
</reference>
<dbReference type="EMBL" id="JADFFM010000002">
    <property type="protein sequence ID" value="MBE9668258.1"/>
    <property type="molecule type" value="Genomic_DNA"/>
</dbReference>
<evidence type="ECO:0000313" key="5">
    <source>
        <dbReference type="Proteomes" id="UP000632774"/>
    </source>
</evidence>
<proteinExistence type="predicted"/>
<dbReference type="InterPro" id="IPR022385">
    <property type="entry name" value="Rhs_assc_core"/>
</dbReference>
<dbReference type="NCBIfam" id="TIGR03696">
    <property type="entry name" value="Rhs_assc_core"/>
    <property type="match status" value="1"/>
</dbReference>